<dbReference type="Gene3D" id="3.90.320.10">
    <property type="match status" value="1"/>
</dbReference>
<name>A0A7K1UAF4_9BACT</name>
<evidence type="ECO:0000259" key="6">
    <source>
        <dbReference type="PROSITE" id="PS50901"/>
    </source>
</evidence>
<gene>
    <name evidence="7" type="ORF">GO493_23980</name>
</gene>
<dbReference type="EMBL" id="WRXN01000013">
    <property type="protein sequence ID" value="MVT11347.1"/>
    <property type="molecule type" value="Genomic_DNA"/>
</dbReference>
<keyword evidence="4" id="KW-0238">DNA-binding</keyword>
<sequence length="691" mass="78055">MESIYKSYTPEQYQELFSHFLVDSWSYSKVSSFARNEKAFEMQHIYGIYSRQSATTVAGNAYHEALQCYFMQKSEGKTLDLVELEACAFAYIDNLDANRWKLQKTTPTIEVCAKKATTIVSSLLKNFVTEKEVYEDDIEEILDVEVRCEEFLTVNGVDIPLPCNAKIDLVVRTKSGGIAVIDHKSKNAFTAEEELSLSIGVQAITYVLVYEARTGLQVTEVWFVENKYSQNKDKTPQVSKFPVTIDGNTRRLYEALLYEPLKRMIEAVSNPDYVFLINNSDNLVDMAELYDFWARTMICEVDDFNVEETKKELVAKRLKKIRDSSLEVVPPTVIKQFKANAEKFIQYDLSDKQMTQEEKIEHALRSFSVIARCAHTFEGYSSNTYLLEISAGVKVASVYKYRLDIANALNVPTVRFSSDMVIHEGKSYLSVEIAKKRTADLLFDPAELVDYRIPLGRDNFNNKIVWDLQNHSTPHALICGATGSGKSVCVRTIIEYAIEASIQNIVILDPKYEFLNYQAKGIAVVNEVEEIEATMKKLVDHMHELVRSGKHEKTLVVFDEFADAVANARSGKDLDVYETVTAYDALGMPKTVRQYVGTDKPLEENLRILLQKGRSCGIRIAAATQRASVKVITGDAKVNFPVQICFRVPKATDSMVVLDEPGAEALAGRGDGLIKSPEYDNVVRFQAYYKA</sequence>
<dbReference type="Proteomes" id="UP000461730">
    <property type="component" value="Unassembled WGS sequence"/>
</dbReference>
<feature type="domain" description="FtsK" evidence="6">
    <location>
        <begin position="461"/>
        <end position="655"/>
    </location>
</feature>
<dbReference type="Gene3D" id="3.40.50.300">
    <property type="entry name" value="P-loop containing nucleotide triphosphate hydrolases"/>
    <property type="match status" value="2"/>
</dbReference>
<dbReference type="Pfam" id="PF12705">
    <property type="entry name" value="PDDEXK_1"/>
    <property type="match status" value="1"/>
</dbReference>
<proteinExistence type="inferred from homology"/>
<protein>
    <submittedName>
        <fullName evidence="7">DUF87 domain-containing protein</fullName>
    </submittedName>
</protein>
<dbReference type="Pfam" id="PF17854">
    <property type="entry name" value="FtsK_alpha"/>
    <property type="match status" value="1"/>
</dbReference>
<dbReference type="RefSeq" id="WP_157308775.1">
    <property type="nucleotide sequence ID" value="NZ_WRXN01000013.1"/>
</dbReference>
<dbReference type="GO" id="GO:0005524">
    <property type="term" value="F:ATP binding"/>
    <property type="evidence" value="ECO:0007669"/>
    <property type="project" value="UniProtKB-UniRule"/>
</dbReference>
<dbReference type="InterPro" id="IPR027417">
    <property type="entry name" value="P-loop_NTPase"/>
</dbReference>
<feature type="binding site" evidence="5">
    <location>
        <begin position="480"/>
        <end position="487"/>
    </location>
    <ligand>
        <name>ATP</name>
        <dbReference type="ChEBI" id="CHEBI:30616"/>
    </ligand>
</feature>
<dbReference type="SUPFAM" id="SSF52540">
    <property type="entry name" value="P-loop containing nucleoside triphosphate hydrolases"/>
    <property type="match status" value="1"/>
</dbReference>
<dbReference type="PANTHER" id="PTHR22683:SF41">
    <property type="entry name" value="DNA TRANSLOCASE FTSK"/>
    <property type="match status" value="1"/>
</dbReference>
<keyword evidence="8" id="KW-1185">Reference proteome</keyword>
<dbReference type="InterPro" id="IPR011604">
    <property type="entry name" value="PDDEXK-like_dom_sf"/>
</dbReference>
<comment type="caution">
    <text evidence="7">The sequence shown here is derived from an EMBL/GenBank/DDBJ whole genome shotgun (WGS) entry which is preliminary data.</text>
</comment>
<evidence type="ECO:0000256" key="5">
    <source>
        <dbReference type="PROSITE-ProRule" id="PRU00289"/>
    </source>
</evidence>
<dbReference type="CDD" id="cd01127">
    <property type="entry name" value="TrwB_TraG_TraD_VirD4"/>
    <property type="match status" value="1"/>
</dbReference>
<dbReference type="InterPro" id="IPR002543">
    <property type="entry name" value="FtsK_dom"/>
</dbReference>
<evidence type="ECO:0000256" key="2">
    <source>
        <dbReference type="ARBA" id="ARBA00022741"/>
    </source>
</evidence>
<keyword evidence="2 5" id="KW-0547">Nucleotide-binding</keyword>
<dbReference type="InterPro" id="IPR041027">
    <property type="entry name" value="FtsK_alpha"/>
</dbReference>
<evidence type="ECO:0000256" key="1">
    <source>
        <dbReference type="ARBA" id="ARBA00006474"/>
    </source>
</evidence>
<dbReference type="PROSITE" id="PS50901">
    <property type="entry name" value="FTSK"/>
    <property type="match status" value="1"/>
</dbReference>
<reference evidence="7 8" key="1">
    <citation type="submission" date="2019-12" db="EMBL/GenBank/DDBJ databases">
        <title>Chitinophaga sp. strain ysch24 (GDMCC 1.1355), whole genome shotgun sequence.</title>
        <authorList>
            <person name="Zhang X."/>
        </authorList>
    </citation>
    <scope>NUCLEOTIDE SEQUENCE [LARGE SCALE GENOMIC DNA]</scope>
    <source>
        <strain evidence="8">ysch24</strain>
    </source>
</reference>
<evidence type="ECO:0000256" key="3">
    <source>
        <dbReference type="ARBA" id="ARBA00022840"/>
    </source>
</evidence>
<evidence type="ECO:0000313" key="8">
    <source>
        <dbReference type="Proteomes" id="UP000461730"/>
    </source>
</evidence>
<evidence type="ECO:0000313" key="7">
    <source>
        <dbReference type="EMBL" id="MVT11347.1"/>
    </source>
</evidence>
<evidence type="ECO:0000256" key="4">
    <source>
        <dbReference type="ARBA" id="ARBA00023125"/>
    </source>
</evidence>
<dbReference type="InterPro" id="IPR038726">
    <property type="entry name" value="PDDEXK_AddAB-type"/>
</dbReference>
<organism evidence="7 8">
    <name type="scientific">Chitinophaga tropicalis</name>
    <dbReference type="NCBI Taxonomy" id="2683588"/>
    <lineage>
        <taxon>Bacteria</taxon>
        <taxon>Pseudomonadati</taxon>
        <taxon>Bacteroidota</taxon>
        <taxon>Chitinophagia</taxon>
        <taxon>Chitinophagales</taxon>
        <taxon>Chitinophagaceae</taxon>
        <taxon>Chitinophaga</taxon>
    </lineage>
</organism>
<dbReference type="InterPro" id="IPR050206">
    <property type="entry name" value="FtsK/SpoIIIE/SftA"/>
</dbReference>
<dbReference type="AlphaFoldDB" id="A0A7K1UAF4"/>
<dbReference type="Pfam" id="PF01580">
    <property type="entry name" value="FtsK_SpoIIIE"/>
    <property type="match status" value="1"/>
</dbReference>
<comment type="similarity">
    <text evidence="1">Belongs to the FtsK/SpoIIIE/SftA family.</text>
</comment>
<dbReference type="GO" id="GO:0003677">
    <property type="term" value="F:DNA binding"/>
    <property type="evidence" value="ECO:0007669"/>
    <property type="project" value="UniProtKB-KW"/>
</dbReference>
<dbReference type="Gene3D" id="3.30.980.40">
    <property type="match status" value="1"/>
</dbReference>
<dbReference type="PANTHER" id="PTHR22683">
    <property type="entry name" value="SPORULATION PROTEIN RELATED"/>
    <property type="match status" value="1"/>
</dbReference>
<keyword evidence="3 5" id="KW-0067">ATP-binding</keyword>
<accession>A0A7K1UAF4</accession>